<sequence>MLVDTGAAVTLAAEEVMKGSKVLRRVSKPSIRLEASIGAELAVTNAYVMEIDLGGT</sequence>
<name>A0A0V0W1C0_9BILA</name>
<comment type="caution">
    <text evidence="1">The sequence shown here is derived from an EMBL/GenBank/DDBJ whole genome shotgun (WGS) entry which is preliminary data.</text>
</comment>
<evidence type="ECO:0000313" key="2">
    <source>
        <dbReference type="Proteomes" id="UP000054783"/>
    </source>
</evidence>
<feature type="non-terminal residue" evidence="1">
    <location>
        <position position="56"/>
    </location>
</feature>
<proteinExistence type="predicted"/>
<dbReference type="Proteomes" id="UP000054783">
    <property type="component" value="Unassembled WGS sequence"/>
</dbReference>
<accession>A0A0V0W1C0</accession>
<dbReference type="EMBL" id="JYDQ01005978">
    <property type="protein sequence ID" value="KRX69187.1"/>
    <property type="molecule type" value="Genomic_DNA"/>
</dbReference>
<dbReference type="STRING" id="990121.A0A0V0W1C0"/>
<gene>
    <name evidence="1" type="ORF">T12_940</name>
</gene>
<evidence type="ECO:0000313" key="1">
    <source>
        <dbReference type="EMBL" id="KRX69187.1"/>
    </source>
</evidence>
<evidence type="ECO:0008006" key="3">
    <source>
        <dbReference type="Google" id="ProtNLM"/>
    </source>
</evidence>
<organism evidence="1 2">
    <name type="scientific">Trichinella patagoniensis</name>
    <dbReference type="NCBI Taxonomy" id="990121"/>
    <lineage>
        <taxon>Eukaryota</taxon>
        <taxon>Metazoa</taxon>
        <taxon>Ecdysozoa</taxon>
        <taxon>Nematoda</taxon>
        <taxon>Enoplea</taxon>
        <taxon>Dorylaimia</taxon>
        <taxon>Trichinellida</taxon>
        <taxon>Trichinellidae</taxon>
        <taxon>Trichinella</taxon>
    </lineage>
</organism>
<protein>
    <recommendedName>
        <fullName evidence="3">Peptidase A2 domain-containing protein</fullName>
    </recommendedName>
</protein>
<keyword evidence="2" id="KW-1185">Reference proteome</keyword>
<reference evidence="1 2" key="1">
    <citation type="submission" date="2015-01" db="EMBL/GenBank/DDBJ databases">
        <title>Evolution of Trichinella species and genotypes.</title>
        <authorList>
            <person name="Korhonen P.K."/>
            <person name="Edoardo P."/>
            <person name="Giuseppe L.R."/>
            <person name="Gasser R.B."/>
        </authorList>
    </citation>
    <scope>NUCLEOTIDE SEQUENCE [LARGE SCALE GENOMIC DNA]</scope>
    <source>
        <strain evidence="1">ISS2496</strain>
    </source>
</reference>
<dbReference type="AlphaFoldDB" id="A0A0V0W1C0"/>